<evidence type="ECO:0000313" key="2">
    <source>
        <dbReference type="Proteomes" id="UP001230908"/>
    </source>
</evidence>
<gene>
    <name evidence="1" type="ORF">RB614_00815</name>
</gene>
<dbReference type="EMBL" id="JAVHUY010000001">
    <property type="protein sequence ID" value="MDQ7903061.1"/>
    <property type="molecule type" value="Genomic_DNA"/>
</dbReference>
<accession>A0ABU0Z7N8</accession>
<reference evidence="1 2" key="1">
    <citation type="submission" date="2023-08" db="EMBL/GenBank/DDBJ databases">
        <title>Phytohabitans sansha sp. nov., isolated from marine sediment.</title>
        <authorList>
            <person name="Zhao Y."/>
            <person name="Yi K."/>
        </authorList>
    </citation>
    <scope>NUCLEOTIDE SEQUENCE [LARGE SCALE GENOMIC DNA]</scope>
    <source>
        <strain evidence="1 2">ZYX-F-186</strain>
    </source>
</reference>
<keyword evidence="2" id="KW-1185">Reference proteome</keyword>
<sequence>MEQINQPRGAARDITTHDEPVIYEREAETPVPLTCAEAEQHNPYTLLTELRDHALTVTTDGERPQDSSHHLAELALSSAVVAWWSRWQPLSMHRAFAAGASLAEVAAAAGTTEAEAYDRWERWAERQSKVRIGGRLSVEPSEVAAIRRRLAFPHR</sequence>
<evidence type="ECO:0000313" key="1">
    <source>
        <dbReference type="EMBL" id="MDQ7903061.1"/>
    </source>
</evidence>
<name>A0ABU0Z7N8_9ACTN</name>
<organism evidence="1 2">
    <name type="scientific">Phytohabitans maris</name>
    <dbReference type="NCBI Taxonomy" id="3071409"/>
    <lineage>
        <taxon>Bacteria</taxon>
        <taxon>Bacillati</taxon>
        <taxon>Actinomycetota</taxon>
        <taxon>Actinomycetes</taxon>
        <taxon>Micromonosporales</taxon>
        <taxon>Micromonosporaceae</taxon>
    </lineage>
</organism>
<dbReference type="RefSeq" id="WP_308710332.1">
    <property type="nucleotide sequence ID" value="NZ_JAVHUY010000001.1"/>
</dbReference>
<dbReference type="Proteomes" id="UP001230908">
    <property type="component" value="Unassembled WGS sequence"/>
</dbReference>
<protein>
    <submittedName>
        <fullName evidence="1">Uncharacterized protein</fullName>
    </submittedName>
</protein>
<proteinExistence type="predicted"/>
<comment type="caution">
    <text evidence="1">The sequence shown here is derived from an EMBL/GenBank/DDBJ whole genome shotgun (WGS) entry which is preliminary data.</text>
</comment>